<reference evidence="1 2" key="1">
    <citation type="submission" date="2018-02" db="EMBL/GenBank/DDBJ databases">
        <title>Genome sequence of the basidiomycete white-rot fungus Phlebia centrifuga.</title>
        <authorList>
            <person name="Granchi Z."/>
            <person name="Peng M."/>
            <person name="de Vries R.P."/>
            <person name="Hilden K."/>
            <person name="Makela M.R."/>
            <person name="Grigoriev I."/>
            <person name="Riley R."/>
        </authorList>
    </citation>
    <scope>NUCLEOTIDE SEQUENCE [LARGE SCALE GENOMIC DNA]</scope>
    <source>
        <strain evidence="1 2">FBCC195</strain>
    </source>
</reference>
<protein>
    <submittedName>
        <fullName evidence="1">Uncharacterized protein</fullName>
    </submittedName>
</protein>
<gene>
    <name evidence="1" type="ORF">PHLCEN_2v11283</name>
</gene>
<comment type="caution">
    <text evidence="1">The sequence shown here is derived from an EMBL/GenBank/DDBJ whole genome shotgun (WGS) entry which is preliminary data.</text>
</comment>
<keyword evidence="2" id="KW-1185">Reference proteome</keyword>
<evidence type="ECO:0000313" key="1">
    <source>
        <dbReference type="EMBL" id="PSR72846.1"/>
    </source>
</evidence>
<name>A0A2R6NKJ1_9APHY</name>
<organism evidence="1 2">
    <name type="scientific">Hermanssonia centrifuga</name>
    <dbReference type="NCBI Taxonomy" id="98765"/>
    <lineage>
        <taxon>Eukaryota</taxon>
        <taxon>Fungi</taxon>
        <taxon>Dikarya</taxon>
        <taxon>Basidiomycota</taxon>
        <taxon>Agaricomycotina</taxon>
        <taxon>Agaricomycetes</taxon>
        <taxon>Polyporales</taxon>
        <taxon>Meruliaceae</taxon>
        <taxon>Hermanssonia</taxon>
    </lineage>
</organism>
<dbReference type="STRING" id="98765.A0A2R6NKJ1"/>
<dbReference type="OrthoDB" id="2797511at2759"/>
<evidence type="ECO:0000313" key="2">
    <source>
        <dbReference type="Proteomes" id="UP000186601"/>
    </source>
</evidence>
<proteinExistence type="predicted"/>
<dbReference type="EMBL" id="MLYV02001132">
    <property type="protein sequence ID" value="PSR72846.1"/>
    <property type="molecule type" value="Genomic_DNA"/>
</dbReference>
<accession>A0A2R6NKJ1</accession>
<dbReference type="AlphaFoldDB" id="A0A2R6NKJ1"/>
<sequence length="493" mass="56373">MSMHFTLISGSPQSISGEREFFPDFPAVSSEAQLPDCYFAHLPAQRDQRNPTLQVYCRLLCGPGALLLPWAYVPVIFKVTGQISRQECYLTTDGDAEINGGVSGGDKPLASCWLKAPSDNEGILEWDRMLNRLSDITVEGDLYMRECLHWRRGERSGCLQVIRGFSSDTIFGYIRAMSVFEPATARAQILNCLSMKQRAEVTKTWDLTVSEKLTNWVTNRPRQSVEGEQLEWEAHIVAYVNIVYSMTKVHGNAKAGKPIPNLPLNLPIYGPRFVPPTYMHRQKRNTSSPKIEPVVAYLKPLTVIHPFYFSSLNKCPQCETEESTTWNSWVNTGHRELFGIRHGECALGYQLRCNSCKQAGRSQYCFATSSVGFWQKWEFWAIPRGIPIFFSRSGLTRELFDLIVELRPTSTSELHLLEWQQRELEYLDAYRKVPRPHVFERNPVRMSEFCLGDDGSYGDMWISDDFVTDVFLEFDRRTRGGESAEYMKTLSGE</sequence>
<dbReference type="Proteomes" id="UP000186601">
    <property type="component" value="Unassembled WGS sequence"/>
</dbReference>